<accession>A0ABR9ZKX2</accession>
<proteinExistence type="predicted"/>
<dbReference type="Proteomes" id="UP000635902">
    <property type="component" value="Unassembled WGS sequence"/>
</dbReference>
<dbReference type="SUPFAM" id="SSF53474">
    <property type="entry name" value="alpha/beta-Hydrolases"/>
    <property type="match status" value="1"/>
</dbReference>
<name>A0ABR9ZKX2_9CORY</name>
<dbReference type="RefSeq" id="WP_194556950.1">
    <property type="nucleotide sequence ID" value="NZ_JADKMY010000002.1"/>
</dbReference>
<dbReference type="EMBL" id="JADKMY010000002">
    <property type="protein sequence ID" value="MBF4554086.1"/>
    <property type="molecule type" value="Genomic_DNA"/>
</dbReference>
<dbReference type="InterPro" id="IPR029058">
    <property type="entry name" value="AB_hydrolase_fold"/>
</dbReference>
<comment type="caution">
    <text evidence="2">The sequence shown here is derived from an EMBL/GenBank/DDBJ whole genome shotgun (WGS) entry which is preliminary data.</text>
</comment>
<dbReference type="Gene3D" id="3.40.50.1820">
    <property type="entry name" value="alpha/beta hydrolase"/>
    <property type="match status" value="1"/>
</dbReference>
<keyword evidence="3" id="KW-1185">Reference proteome</keyword>
<reference evidence="2 3" key="1">
    <citation type="submission" date="2020-10" db="EMBL/GenBank/DDBJ databases">
        <title>Novel species in genus Corynebacterium.</title>
        <authorList>
            <person name="Zhang G."/>
        </authorList>
    </citation>
    <scope>NUCLEOTIDE SEQUENCE [LARGE SCALE GENOMIC DNA]</scope>
    <source>
        <strain evidence="2 3">DSM 45110</strain>
    </source>
</reference>
<evidence type="ECO:0000256" key="1">
    <source>
        <dbReference type="SAM" id="MobiDB-lite"/>
    </source>
</evidence>
<feature type="compositionally biased region" description="Polar residues" evidence="1">
    <location>
        <begin position="1"/>
        <end position="23"/>
    </location>
</feature>
<sequence>MTENSQNQPSKPANAESRQTPNSDILGLPHSGGDVQDGVVPLTPEQQVTQLSDFIEDNYPEIFRSLTIDEGKEFTGAGQPVPAELKESTERMWAKIPDLLAHSSLLVLGAGLDHAMPHVAFLRTGPSAEELELADLSEDVRATVLRPSTPNGALAFSFHGGPGWFGDGLSHDQFWLPMFAALAERSGVTVVDLCYPLPGAGAWEGTQAAVAQAVRVIREHLGADAKLTTEPGSARSYGLITFGTGFVAARDVAGDADFHLLLTPRIPDGFDADLSGSQNYVSLASLDSRGTPTAEITAWLEARGVDYSLQVYPAEHIIAAPAVWRQRVEEAAQWLAGQRG</sequence>
<protein>
    <submittedName>
        <fullName evidence="2">Uncharacterized protein</fullName>
    </submittedName>
</protein>
<feature type="region of interest" description="Disordered" evidence="1">
    <location>
        <begin position="1"/>
        <end position="40"/>
    </location>
</feature>
<gene>
    <name evidence="2" type="ORF">IRY30_08380</name>
</gene>
<organism evidence="2 3">
    <name type="scientific">Corynebacterium suicordis DSM 45110</name>
    <dbReference type="NCBI Taxonomy" id="1121369"/>
    <lineage>
        <taxon>Bacteria</taxon>
        <taxon>Bacillati</taxon>
        <taxon>Actinomycetota</taxon>
        <taxon>Actinomycetes</taxon>
        <taxon>Mycobacteriales</taxon>
        <taxon>Corynebacteriaceae</taxon>
        <taxon>Corynebacterium</taxon>
    </lineage>
</organism>
<evidence type="ECO:0000313" key="3">
    <source>
        <dbReference type="Proteomes" id="UP000635902"/>
    </source>
</evidence>
<evidence type="ECO:0000313" key="2">
    <source>
        <dbReference type="EMBL" id="MBF4554086.1"/>
    </source>
</evidence>